<dbReference type="InterPro" id="IPR011701">
    <property type="entry name" value="MFS"/>
</dbReference>
<name>A0A366EKX2_9HYPH</name>
<reference evidence="6 7" key="1">
    <citation type="submission" date="2018-06" db="EMBL/GenBank/DDBJ databases">
        <title>Genomic Encyclopedia of Type Strains, Phase IV (KMG-IV): sequencing the most valuable type-strain genomes for metagenomic binning, comparative biology and taxonomic classification.</title>
        <authorList>
            <person name="Goeker M."/>
        </authorList>
    </citation>
    <scope>NUCLEOTIDE SEQUENCE [LARGE SCALE GENOMIC DNA]</scope>
    <source>
        <strain evidence="6 7">DSM 24875</strain>
    </source>
</reference>
<dbReference type="InterPro" id="IPR020846">
    <property type="entry name" value="MFS_dom"/>
</dbReference>
<dbReference type="InterPro" id="IPR036259">
    <property type="entry name" value="MFS_trans_sf"/>
</dbReference>
<feature type="transmembrane region" description="Helical" evidence="4">
    <location>
        <begin position="115"/>
        <end position="138"/>
    </location>
</feature>
<keyword evidence="3 4" id="KW-0472">Membrane</keyword>
<evidence type="ECO:0000256" key="3">
    <source>
        <dbReference type="ARBA" id="ARBA00023136"/>
    </source>
</evidence>
<dbReference type="PANTHER" id="PTHR23539">
    <property type="entry name" value="MFS TRANSPORTER"/>
    <property type="match status" value="1"/>
</dbReference>
<feature type="transmembrane region" description="Helical" evidence="4">
    <location>
        <begin position="297"/>
        <end position="314"/>
    </location>
</feature>
<dbReference type="Gene3D" id="1.20.1250.20">
    <property type="entry name" value="MFS general substrate transporter like domains"/>
    <property type="match status" value="2"/>
</dbReference>
<feature type="domain" description="Major facilitator superfamily (MFS) profile" evidence="5">
    <location>
        <begin position="230"/>
        <end position="425"/>
    </location>
</feature>
<organism evidence="6 7">
    <name type="scientific">Roseiarcus fermentans</name>
    <dbReference type="NCBI Taxonomy" id="1473586"/>
    <lineage>
        <taxon>Bacteria</taxon>
        <taxon>Pseudomonadati</taxon>
        <taxon>Pseudomonadota</taxon>
        <taxon>Alphaproteobacteria</taxon>
        <taxon>Hyphomicrobiales</taxon>
        <taxon>Roseiarcaceae</taxon>
        <taxon>Roseiarcus</taxon>
    </lineage>
</organism>
<feature type="transmembrane region" description="Helical" evidence="4">
    <location>
        <begin position="181"/>
        <end position="200"/>
    </location>
</feature>
<dbReference type="Pfam" id="PF07690">
    <property type="entry name" value="MFS_1"/>
    <property type="match status" value="1"/>
</dbReference>
<dbReference type="SUPFAM" id="SSF103473">
    <property type="entry name" value="MFS general substrate transporter"/>
    <property type="match status" value="1"/>
</dbReference>
<feature type="transmembrane region" description="Helical" evidence="4">
    <location>
        <begin position="91"/>
        <end position="109"/>
    </location>
</feature>
<evidence type="ECO:0000313" key="6">
    <source>
        <dbReference type="EMBL" id="RBP03041.1"/>
    </source>
</evidence>
<evidence type="ECO:0000256" key="4">
    <source>
        <dbReference type="SAM" id="Phobius"/>
    </source>
</evidence>
<dbReference type="PROSITE" id="PS50850">
    <property type="entry name" value="MFS"/>
    <property type="match status" value="1"/>
</dbReference>
<evidence type="ECO:0000313" key="7">
    <source>
        <dbReference type="Proteomes" id="UP000253529"/>
    </source>
</evidence>
<protein>
    <submittedName>
        <fullName evidence="6">Putative MFS family arabinose efflux permease</fullName>
    </submittedName>
</protein>
<feature type="transmembrane region" description="Helical" evidence="4">
    <location>
        <begin position="263"/>
        <end position="285"/>
    </location>
</feature>
<feature type="transmembrane region" description="Helical" evidence="4">
    <location>
        <begin position="382"/>
        <end position="405"/>
    </location>
</feature>
<evidence type="ECO:0000256" key="2">
    <source>
        <dbReference type="ARBA" id="ARBA00022989"/>
    </source>
</evidence>
<accession>A0A366EKX2</accession>
<comment type="caution">
    <text evidence="6">The sequence shown here is derived from an EMBL/GenBank/DDBJ whole genome shotgun (WGS) entry which is preliminary data.</text>
</comment>
<feature type="transmembrane region" description="Helical" evidence="4">
    <location>
        <begin position="230"/>
        <end position="251"/>
    </location>
</feature>
<evidence type="ECO:0000259" key="5">
    <source>
        <dbReference type="PROSITE" id="PS50850"/>
    </source>
</evidence>
<feature type="transmembrane region" description="Helical" evidence="4">
    <location>
        <begin position="320"/>
        <end position="343"/>
    </location>
</feature>
<dbReference type="AlphaFoldDB" id="A0A366EKX2"/>
<sequence>MPPWRAFGRTSTSLLFRGRPLTVPLALDAVNFLSADVRNLFGPFINVFLVTSRRWTQTEVGFVTTASALVGIALQTPIGAAIDVTRAKREVIVATMAAMSAAAAIIVLRPTFWPMAFATTILALAGDAFVPAVAALTLGLVPKDAFARRLGRNSAFDHGGNIATALVAGLVGYAFSQRAVFLLVPVYAALTSAAVLAIPAKAIDHDRARDLGGDGDGAERASALLRSRPLVVFAACAFVFHFANAPLLPLVGQKLALQFPKEATAMLSFCMVAAQAVMVPIALVVGWRADRWGRRPIFLVAFFVLPVRAALYLVSDNAVWLLGVQLLDGVGAGIYQALTPLVIADIMRGTGRYALAQGAVATTQGVGAAISGLAVGEVVDRFGYSTAFLALAAAAAVAFAIFALFMPETRGDGAGAGDPPNEAGR</sequence>
<proteinExistence type="predicted"/>
<dbReference type="PANTHER" id="PTHR23539:SF1">
    <property type="entry name" value="MAJOR FACILITATOR SUPERFAMILY (MFS) PROFILE DOMAIN-CONTAINING PROTEIN"/>
    <property type="match status" value="1"/>
</dbReference>
<keyword evidence="7" id="KW-1185">Reference proteome</keyword>
<evidence type="ECO:0000256" key="1">
    <source>
        <dbReference type="ARBA" id="ARBA00022692"/>
    </source>
</evidence>
<dbReference type="EMBL" id="QNRK01000047">
    <property type="protein sequence ID" value="RBP03041.1"/>
    <property type="molecule type" value="Genomic_DNA"/>
</dbReference>
<keyword evidence="2 4" id="KW-1133">Transmembrane helix</keyword>
<keyword evidence="1 4" id="KW-0812">Transmembrane</keyword>
<gene>
    <name evidence="6" type="ORF">DFR50_14712</name>
</gene>
<dbReference type="OrthoDB" id="9812574at2"/>
<feature type="transmembrane region" description="Helical" evidence="4">
    <location>
        <begin position="355"/>
        <end position="376"/>
    </location>
</feature>
<dbReference type="Proteomes" id="UP000253529">
    <property type="component" value="Unassembled WGS sequence"/>
</dbReference>
<dbReference type="GO" id="GO:0022857">
    <property type="term" value="F:transmembrane transporter activity"/>
    <property type="evidence" value="ECO:0007669"/>
    <property type="project" value="InterPro"/>
</dbReference>